<dbReference type="Gene3D" id="3.40.50.720">
    <property type="entry name" value="NAD(P)-binding Rossmann-like Domain"/>
    <property type="match status" value="1"/>
</dbReference>
<dbReference type="PANTHER" id="PTHR43708">
    <property type="entry name" value="CONSERVED EXPRESSED OXIDOREDUCTASE (EUROFUNG)"/>
    <property type="match status" value="1"/>
</dbReference>
<dbReference type="GO" id="GO:0000166">
    <property type="term" value="F:nucleotide binding"/>
    <property type="evidence" value="ECO:0007669"/>
    <property type="project" value="InterPro"/>
</dbReference>
<evidence type="ECO:0000313" key="6">
    <source>
        <dbReference type="EMBL" id="GAN99437.1"/>
    </source>
</evidence>
<gene>
    <name evidence="6" type="ORF">Gxy13693_022_040</name>
</gene>
<keyword evidence="2" id="KW-0560">Oxidoreductase</keyword>
<dbReference type="EMBL" id="BANJ01000022">
    <property type="protein sequence ID" value="GAN99437.1"/>
    <property type="molecule type" value="Genomic_DNA"/>
</dbReference>
<evidence type="ECO:0000313" key="7">
    <source>
        <dbReference type="Proteomes" id="UP000032683"/>
    </source>
</evidence>
<dbReference type="AlphaFoldDB" id="A0A0D6Q7B6"/>
<evidence type="ECO:0000259" key="4">
    <source>
        <dbReference type="Pfam" id="PF01408"/>
    </source>
</evidence>
<dbReference type="InterPro" id="IPR036291">
    <property type="entry name" value="NAD(P)-bd_dom_sf"/>
</dbReference>
<feature type="domain" description="Gfo/Idh/MocA-like oxidoreductase N-terminal" evidence="4">
    <location>
        <begin position="9"/>
        <end position="124"/>
    </location>
</feature>
<dbReference type="Proteomes" id="UP000032683">
    <property type="component" value="Unassembled WGS sequence"/>
</dbReference>
<evidence type="ECO:0000256" key="2">
    <source>
        <dbReference type="ARBA" id="ARBA00023002"/>
    </source>
</evidence>
<proteinExistence type="inferred from homology"/>
<dbReference type="InterPro" id="IPR000683">
    <property type="entry name" value="Gfo/Idh/MocA-like_OxRdtase_N"/>
</dbReference>
<evidence type="ECO:0000256" key="3">
    <source>
        <dbReference type="SAM" id="MobiDB-lite"/>
    </source>
</evidence>
<reference evidence="6 7" key="1">
    <citation type="submission" date="2012-11" db="EMBL/GenBank/DDBJ databases">
        <title>Whole genome sequence of Gluconacetobacter xylinus NBRC 13693.</title>
        <authorList>
            <person name="Azuma Y."/>
            <person name="Higashiura N."/>
            <person name="Hirakawa H."/>
            <person name="Matsushita K."/>
        </authorList>
    </citation>
    <scope>NUCLEOTIDE SEQUENCE [LARGE SCALE GENOMIC DNA]</scope>
    <source>
        <strain evidence="6 7">NBRC 13693</strain>
    </source>
</reference>
<dbReference type="PANTHER" id="PTHR43708:SF5">
    <property type="entry name" value="CONSERVED EXPRESSED OXIDOREDUCTASE (EUROFUNG)-RELATED"/>
    <property type="match status" value="1"/>
</dbReference>
<dbReference type="Pfam" id="PF02894">
    <property type="entry name" value="GFO_IDH_MocA_C"/>
    <property type="match status" value="1"/>
</dbReference>
<accession>A0A0D6Q7B6</accession>
<sequence length="362" mass="40482">MSTPSHWPLRVGLIGYGFAGRTFHAPLIAAIPGLRLVAISSGQPETVLRDWPEVTVTATPDALFALPDLDMVVIASPNTTHADLAIAALRAGLHVVVDKPFTTTLAQARMVAQVAREQGRFLSVFQNRRWDSDFLGIRTLISNGQIGRMTELESRMDRFRPQVRERWRETDEAGCGLWFDLGPHMADQALQLFGLPDHVQASLARQRDDARGNDWAQVLLTYGERRVSLHCSLLSAWSGPRFVVHGTRGTALKRRTDQQENQLRSGIRPGDQGWGEDPDDLLVFDGSETPRTFPTPPGDYRIYYAMLRDAIMGRGLNPVPPIQAVALMAVMETCVDSSQRRMALPLPLTEQEKDDWHQSWQN</sequence>
<feature type="domain" description="Gfo/Idh/MocA-like oxidoreductase C-terminal" evidence="5">
    <location>
        <begin position="139"/>
        <end position="343"/>
    </location>
</feature>
<dbReference type="NCBIfam" id="NF008607">
    <property type="entry name" value="PRK11579.1"/>
    <property type="match status" value="1"/>
</dbReference>
<dbReference type="RefSeq" id="WP_048856059.1">
    <property type="nucleotide sequence ID" value="NZ_BANJ01000022.1"/>
</dbReference>
<dbReference type="Gene3D" id="3.30.360.10">
    <property type="entry name" value="Dihydrodipicolinate Reductase, domain 2"/>
    <property type="match status" value="1"/>
</dbReference>
<comment type="caution">
    <text evidence="6">The sequence shown here is derived from an EMBL/GenBank/DDBJ whole genome shotgun (WGS) entry which is preliminary data.</text>
</comment>
<dbReference type="InterPro" id="IPR051317">
    <property type="entry name" value="Gfo/Idh/MocA_oxidoreduct"/>
</dbReference>
<dbReference type="InterPro" id="IPR004104">
    <property type="entry name" value="Gfo/Idh/MocA-like_OxRdtase_C"/>
</dbReference>
<name>A0A0D6Q7B6_KOMXY</name>
<dbReference type="Pfam" id="PF01408">
    <property type="entry name" value="GFO_IDH_MocA"/>
    <property type="match status" value="1"/>
</dbReference>
<protein>
    <submittedName>
        <fullName evidence="6">Oxidoreductase</fullName>
    </submittedName>
</protein>
<organism evidence="6 7">
    <name type="scientific">Komagataeibacter xylinus NBRC 13693</name>
    <dbReference type="NCBI Taxonomy" id="1234668"/>
    <lineage>
        <taxon>Bacteria</taxon>
        <taxon>Pseudomonadati</taxon>
        <taxon>Pseudomonadota</taxon>
        <taxon>Alphaproteobacteria</taxon>
        <taxon>Acetobacterales</taxon>
        <taxon>Acetobacteraceae</taxon>
        <taxon>Komagataeibacter</taxon>
    </lineage>
</organism>
<dbReference type="GO" id="GO:0016491">
    <property type="term" value="F:oxidoreductase activity"/>
    <property type="evidence" value="ECO:0007669"/>
    <property type="project" value="UniProtKB-KW"/>
</dbReference>
<comment type="similarity">
    <text evidence="1">Belongs to the Gfo/Idh/MocA family.</text>
</comment>
<evidence type="ECO:0000259" key="5">
    <source>
        <dbReference type="Pfam" id="PF02894"/>
    </source>
</evidence>
<feature type="region of interest" description="Disordered" evidence="3">
    <location>
        <begin position="257"/>
        <end position="276"/>
    </location>
</feature>
<dbReference type="SUPFAM" id="SSF51735">
    <property type="entry name" value="NAD(P)-binding Rossmann-fold domains"/>
    <property type="match status" value="1"/>
</dbReference>
<evidence type="ECO:0000256" key="1">
    <source>
        <dbReference type="ARBA" id="ARBA00010928"/>
    </source>
</evidence>